<dbReference type="AlphaFoldDB" id="A0A6J4TIE9"/>
<evidence type="ECO:0000313" key="2">
    <source>
        <dbReference type="EMBL" id="CAA9524019.1"/>
    </source>
</evidence>
<organism evidence="2">
    <name type="scientific">uncultured Thermoleophilia bacterium</name>
    <dbReference type="NCBI Taxonomy" id="1497501"/>
    <lineage>
        <taxon>Bacteria</taxon>
        <taxon>Bacillati</taxon>
        <taxon>Actinomycetota</taxon>
        <taxon>Thermoleophilia</taxon>
        <taxon>environmental samples</taxon>
    </lineage>
</organism>
<feature type="non-terminal residue" evidence="2">
    <location>
        <position position="52"/>
    </location>
</feature>
<protein>
    <submittedName>
        <fullName evidence="2">Uncharacterized protein</fullName>
    </submittedName>
</protein>
<feature type="non-terminal residue" evidence="2">
    <location>
        <position position="1"/>
    </location>
</feature>
<feature type="compositionally biased region" description="Low complexity" evidence="1">
    <location>
        <begin position="26"/>
        <end position="36"/>
    </location>
</feature>
<sequence length="52" mass="5727">CGPRRTPASPRSSCAWWPTRSRRTTGRAGTSRLRSGCSRPSDRVRSTPSRPA</sequence>
<reference evidence="2" key="1">
    <citation type="submission" date="2020-02" db="EMBL/GenBank/DDBJ databases">
        <authorList>
            <person name="Meier V. D."/>
        </authorList>
    </citation>
    <scope>NUCLEOTIDE SEQUENCE</scope>
    <source>
        <strain evidence="2">AVDCRST_MAG79</strain>
    </source>
</reference>
<accession>A0A6J4TIE9</accession>
<dbReference type="EMBL" id="CADCWC010000070">
    <property type="protein sequence ID" value="CAA9524019.1"/>
    <property type="molecule type" value="Genomic_DNA"/>
</dbReference>
<feature type="region of interest" description="Disordered" evidence="1">
    <location>
        <begin position="1"/>
        <end position="52"/>
    </location>
</feature>
<proteinExistence type="predicted"/>
<evidence type="ECO:0000256" key="1">
    <source>
        <dbReference type="SAM" id="MobiDB-lite"/>
    </source>
</evidence>
<name>A0A6J4TIE9_9ACTN</name>
<gene>
    <name evidence="2" type="ORF">AVDCRST_MAG79-374</name>
</gene>